<dbReference type="Proteomes" id="UP000250174">
    <property type="component" value="Unassembled WGS sequence"/>
</dbReference>
<reference evidence="4 5" key="1">
    <citation type="submission" date="2016-03" db="EMBL/GenBank/DDBJ databases">
        <title>Comparison of Bacillus endophyticus and B. anthracis characteristics using whole genome sequence analysis and microbiological techniques.</title>
        <authorList>
            <person name="Lekota K.E."/>
            <person name="Mafofo J."/>
            <person name="Rees J."/>
            <person name="Muchadeyi F.C."/>
            <person name="Madoroba E."/>
            <person name="Van Heerden H."/>
        </authorList>
    </citation>
    <scope>NUCLEOTIDE SEQUENCE [LARGE SCALE GENOMIC DNA]</scope>
    <source>
        <strain evidence="4 5">3631_10C</strain>
    </source>
</reference>
<dbReference type="PANTHER" id="PTHR23135:SF4">
    <property type="entry name" value="UDP-N-ACETYLMURAMOYL-L-ALANYL-D-GLUTAMATE--2,6-DIAMINOPIMELATE LIGASE MURE HOMOLOG, CHLOROPLASTIC"/>
    <property type="match status" value="1"/>
</dbReference>
<dbReference type="InterPro" id="IPR013221">
    <property type="entry name" value="Mur_ligase_cen"/>
</dbReference>
<evidence type="ECO:0000256" key="1">
    <source>
        <dbReference type="ARBA" id="ARBA00004752"/>
    </source>
</evidence>
<dbReference type="GO" id="GO:0005524">
    <property type="term" value="F:ATP binding"/>
    <property type="evidence" value="ECO:0007669"/>
    <property type="project" value="InterPro"/>
</dbReference>
<accession>A0AAX1QDX1</accession>
<dbReference type="InterPro" id="IPR036565">
    <property type="entry name" value="Mur-like_cat_sf"/>
</dbReference>
<dbReference type="SUPFAM" id="SSF53244">
    <property type="entry name" value="MurD-like peptide ligases, peptide-binding domain"/>
    <property type="match status" value="1"/>
</dbReference>
<proteinExistence type="predicted"/>
<dbReference type="EMBL" id="LVYK01000001">
    <property type="protein sequence ID" value="RAS82057.1"/>
    <property type="molecule type" value="Genomic_DNA"/>
</dbReference>
<dbReference type="SUPFAM" id="SSF53623">
    <property type="entry name" value="MurD-like peptide ligases, catalytic domain"/>
    <property type="match status" value="1"/>
</dbReference>
<evidence type="ECO:0000313" key="5">
    <source>
        <dbReference type="Proteomes" id="UP000250174"/>
    </source>
</evidence>
<feature type="domain" description="Mur ligase C-terminal" evidence="2">
    <location>
        <begin position="153"/>
        <end position="277"/>
    </location>
</feature>
<name>A0AAX1QDX1_9BACI</name>
<dbReference type="InterPro" id="IPR036615">
    <property type="entry name" value="Mur_ligase_C_dom_sf"/>
</dbReference>
<feature type="domain" description="Mur ligase central" evidence="3">
    <location>
        <begin position="1"/>
        <end position="128"/>
    </location>
</feature>
<dbReference type="Gene3D" id="3.90.190.20">
    <property type="entry name" value="Mur ligase, C-terminal domain"/>
    <property type="match status" value="1"/>
</dbReference>
<protein>
    <submittedName>
        <fullName evidence="4">Uncharacterized protein</fullName>
    </submittedName>
</protein>
<dbReference type="Gene3D" id="3.40.1190.10">
    <property type="entry name" value="Mur-like, catalytic domain"/>
    <property type="match status" value="1"/>
</dbReference>
<organism evidence="4 5">
    <name type="scientific">Priestia endophytica</name>
    <dbReference type="NCBI Taxonomy" id="135735"/>
    <lineage>
        <taxon>Bacteria</taxon>
        <taxon>Bacillati</taxon>
        <taxon>Bacillota</taxon>
        <taxon>Bacilli</taxon>
        <taxon>Bacillales</taxon>
        <taxon>Bacillaceae</taxon>
        <taxon>Priestia</taxon>
    </lineage>
</organism>
<dbReference type="PANTHER" id="PTHR23135">
    <property type="entry name" value="MUR LIGASE FAMILY MEMBER"/>
    <property type="match status" value="1"/>
</dbReference>
<sequence length="311" mass="35202">MEVTSIAIEQKRVEGILFDIAVHTNLTPDHLDFHNNFEEYKKAKLKLFTRAKKAVVNLDDEGMSKDILSLFKGRVITYSMIQKADVFAKVIKVEKTVTAFQLHVSGDNYLIKAPIHGDHNIANFLAAFSPCLHRKISIQDLLKAANFITGPEGRFQLLTNYPSHQIILDYAHTPEALESLVKTVKNLPHKHLILMVTGVGLRDPKQRPFIRKAVDGKADEIVVTVDHLGLYNRRNMIDDVMKGFSSSSSVHVKLHRERGIHKALSLADKDDLIVFTGLGFSGYQVIGKENVPYCEYDVIHQYFEKEQKVLV</sequence>
<comment type="caution">
    <text evidence="4">The sequence shown here is derived from an EMBL/GenBank/DDBJ whole genome shotgun (WGS) entry which is preliminary data.</text>
</comment>
<dbReference type="Pfam" id="PF08245">
    <property type="entry name" value="Mur_ligase_M"/>
    <property type="match status" value="1"/>
</dbReference>
<dbReference type="GO" id="GO:0016881">
    <property type="term" value="F:acid-amino acid ligase activity"/>
    <property type="evidence" value="ECO:0007669"/>
    <property type="project" value="InterPro"/>
</dbReference>
<dbReference type="RefSeq" id="WP_111925504.1">
    <property type="nucleotide sequence ID" value="NZ_LVYK01000001.1"/>
</dbReference>
<evidence type="ECO:0000313" key="4">
    <source>
        <dbReference type="EMBL" id="RAS82057.1"/>
    </source>
</evidence>
<comment type="pathway">
    <text evidence="1">Cell wall biogenesis; peptidoglycan biosynthesis.</text>
</comment>
<evidence type="ECO:0000259" key="3">
    <source>
        <dbReference type="Pfam" id="PF08245"/>
    </source>
</evidence>
<dbReference type="Pfam" id="PF02875">
    <property type="entry name" value="Mur_ligase_C"/>
    <property type="match status" value="1"/>
</dbReference>
<dbReference type="InterPro" id="IPR004101">
    <property type="entry name" value="Mur_ligase_C"/>
</dbReference>
<evidence type="ECO:0000259" key="2">
    <source>
        <dbReference type="Pfam" id="PF02875"/>
    </source>
</evidence>
<dbReference type="AlphaFoldDB" id="A0AAX1QDX1"/>
<gene>
    <name evidence="4" type="ORF">A3864_00690</name>
</gene>